<protein>
    <recommendedName>
        <fullName evidence="1">non-specific serine/threonine protein kinase</fullName>
        <ecNumber evidence="1">2.7.11.1</ecNumber>
    </recommendedName>
</protein>
<dbReference type="InterPro" id="IPR000719">
    <property type="entry name" value="Prot_kinase_dom"/>
</dbReference>
<feature type="region of interest" description="Disordered" evidence="10">
    <location>
        <begin position="311"/>
        <end position="335"/>
    </location>
</feature>
<feature type="region of interest" description="Disordered" evidence="10">
    <location>
        <begin position="518"/>
        <end position="567"/>
    </location>
</feature>
<dbReference type="PANTHER" id="PTHR24346">
    <property type="entry name" value="MAP/MICROTUBULE AFFINITY-REGULATING KINASE"/>
    <property type="match status" value="1"/>
</dbReference>
<feature type="compositionally biased region" description="Polar residues" evidence="10">
    <location>
        <begin position="543"/>
        <end position="560"/>
    </location>
</feature>
<dbReference type="SMART" id="SM00220">
    <property type="entry name" value="S_TKc"/>
    <property type="match status" value="1"/>
</dbReference>
<dbReference type="Gene3D" id="1.10.510.10">
    <property type="entry name" value="Transferase(Phosphotransferase) domain 1"/>
    <property type="match status" value="1"/>
</dbReference>
<feature type="compositionally biased region" description="Low complexity" evidence="10">
    <location>
        <begin position="529"/>
        <end position="542"/>
    </location>
</feature>
<dbReference type="InterPro" id="IPR008271">
    <property type="entry name" value="Ser/Thr_kinase_AS"/>
</dbReference>
<dbReference type="InterPro" id="IPR001772">
    <property type="entry name" value="KA1_dom"/>
</dbReference>
<evidence type="ECO:0000256" key="1">
    <source>
        <dbReference type="ARBA" id="ARBA00012513"/>
    </source>
</evidence>
<gene>
    <name evidence="13" type="ORF">J3Q64DRAFT_1106782</name>
</gene>
<dbReference type="Gene3D" id="3.30.310.80">
    <property type="entry name" value="Kinase associated domain 1, KA1"/>
    <property type="match status" value="1"/>
</dbReference>
<feature type="binding site" evidence="9">
    <location>
        <position position="72"/>
    </location>
    <ligand>
        <name>ATP</name>
        <dbReference type="ChEBI" id="CHEBI:30616"/>
    </ligand>
</feature>
<proteinExistence type="predicted"/>
<name>A0ABR3B1D1_PHYBL</name>
<keyword evidence="2" id="KW-0723">Serine/threonine-protein kinase</keyword>
<evidence type="ECO:0000256" key="4">
    <source>
        <dbReference type="ARBA" id="ARBA00022741"/>
    </source>
</evidence>
<feature type="region of interest" description="Disordered" evidence="10">
    <location>
        <begin position="630"/>
        <end position="670"/>
    </location>
</feature>
<dbReference type="SUPFAM" id="SSF103243">
    <property type="entry name" value="KA1-like"/>
    <property type="match status" value="1"/>
</dbReference>
<dbReference type="SUPFAM" id="SSF56112">
    <property type="entry name" value="Protein kinase-like (PK-like)"/>
    <property type="match status" value="1"/>
</dbReference>
<dbReference type="InterPro" id="IPR011009">
    <property type="entry name" value="Kinase-like_dom_sf"/>
</dbReference>
<feature type="compositionally biased region" description="Basic and acidic residues" evidence="10">
    <location>
        <begin position="444"/>
        <end position="454"/>
    </location>
</feature>
<evidence type="ECO:0000259" key="12">
    <source>
        <dbReference type="PROSITE" id="PS50032"/>
    </source>
</evidence>
<keyword evidence="4 9" id="KW-0547">Nucleotide-binding</keyword>
<keyword evidence="3" id="KW-0808">Transferase</keyword>
<dbReference type="PROSITE" id="PS00108">
    <property type="entry name" value="PROTEIN_KINASE_ST"/>
    <property type="match status" value="1"/>
</dbReference>
<comment type="catalytic activity">
    <reaction evidence="7">
        <text>L-threonyl-[protein] + ATP = O-phospho-L-threonyl-[protein] + ADP + H(+)</text>
        <dbReference type="Rhea" id="RHEA:46608"/>
        <dbReference type="Rhea" id="RHEA-COMP:11060"/>
        <dbReference type="Rhea" id="RHEA-COMP:11605"/>
        <dbReference type="ChEBI" id="CHEBI:15378"/>
        <dbReference type="ChEBI" id="CHEBI:30013"/>
        <dbReference type="ChEBI" id="CHEBI:30616"/>
        <dbReference type="ChEBI" id="CHEBI:61977"/>
        <dbReference type="ChEBI" id="CHEBI:456216"/>
        <dbReference type="EC" id="2.7.11.1"/>
    </reaction>
</comment>
<dbReference type="EMBL" id="JBCLYO010000010">
    <property type="protein sequence ID" value="KAL0085666.1"/>
    <property type="molecule type" value="Genomic_DNA"/>
</dbReference>
<dbReference type="PROSITE" id="PS00107">
    <property type="entry name" value="PROTEIN_KINASE_ATP"/>
    <property type="match status" value="1"/>
</dbReference>
<accession>A0ABR3B1D1</accession>
<keyword evidence="6 9" id="KW-0067">ATP-binding</keyword>
<dbReference type="PANTHER" id="PTHR24346:SF110">
    <property type="entry name" value="NON-SPECIFIC SERINE_THREONINE PROTEIN KINASE"/>
    <property type="match status" value="1"/>
</dbReference>
<comment type="catalytic activity">
    <reaction evidence="8">
        <text>L-seryl-[protein] + ATP = O-phospho-L-seryl-[protein] + ADP + H(+)</text>
        <dbReference type="Rhea" id="RHEA:17989"/>
        <dbReference type="Rhea" id="RHEA-COMP:9863"/>
        <dbReference type="Rhea" id="RHEA-COMP:11604"/>
        <dbReference type="ChEBI" id="CHEBI:15378"/>
        <dbReference type="ChEBI" id="CHEBI:29999"/>
        <dbReference type="ChEBI" id="CHEBI:30616"/>
        <dbReference type="ChEBI" id="CHEBI:83421"/>
        <dbReference type="ChEBI" id="CHEBI:456216"/>
        <dbReference type="EC" id="2.7.11.1"/>
    </reaction>
</comment>
<dbReference type="Pfam" id="PF02149">
    <property type="entry name" value="KA1"/>
    <property type="match status" value="1"/>
</dbReference>
<feature type="domain" description="KA1" evidence="12">
    <location>
        <begin position="757"/>
        <end position="807"/>
    </location>
</feature>
<dbReference type="InterPro" id="IPR017441">
    <property type="entry name" value="Protein_kinase_ATP_BS"/>
</dbReference>
<dbReference type="PROSITE" id="PS50011">
    <property type="entry name" value="PROTEIN_KINASE_DOM"/>
    <property type="match status" value="1"/>
</dbReference>
<dbReference type="Pfam" id="PF00069">
    <property type="entry name" value="Pkinase"/>
    <property type="match status" value="1"/>
</dbReference>
<sequence length="817" mass="92314">MLETDHLQTITKEIVRTDPQSNIISRPTQQRKQNRLGPYLLLRTLGEGEFGKVKLGMHIETGQEVAVKLIKKTIVDSTCRANKIEREVSILKSLNHPFIVKLVHVVETDKHIGIILEYASGGELFEYIFAHRYLKEKDAQRLFAQLISSVQYMHQKKIVHRDLKLENLLLDRNRNVIVTDFGFANQFEDNDDLMSTSCGSPCYAAPELVVTDGLYTGSAVDIWSCGVILYAMLCGYLPFDDDPANPKGNNINLLYRYILSTQLAFPIHVGPEAQDLLQKMLVPDPVKRSSLQSIINHPWLTSYRHLFNFSSQQSDPEHSQSISVSNKETQDCEDLENPIYDDKATVRRDPVDSRVAAEVFDAKASINVRPQARILLPDSGSSNSIIDVHSQDQDRSGIGSCALTSGCFSCTEQPSKIVTNAPVEKARQKHKSRASDLLSSLVKSKHEPADKRLSVIENNPTPEAVPSPSFSRQNSRWMTTICSRTLPHSSARPFSDDRPRSLQTSIYDCIQHTKRTRLDPQTAKEQHQQHQQHQQQQQQRQQNSPVSRGTRQPHITSTLVDTRHIAPEDRIILTEPEARHGMEWQRNPTNKRHSWIPLSIDPSVSVQSNSRLDNKAKKGTGQKVMAWIKRKSRGKDRRQTMDGRVCTPVSPTTGSYSVQGLSSYESPPDNTVSEAHIENLRIHEGAIDRDGLSSRSPTEIMASLEKTLKALGIDVKYDGEYCLKCIRRKVRVPVSTDSQPHQLSAGFNLEPVYGDPAFDCGDEVRFIVEVCRFRNLPHLYIVDIRRLKGNVWVYKFLYRKLFGLIDLGSQGGSQGYL</sequence>
<feature type="region of interest" description="Disordered" evidence="10">
    <location>
        <begin position="444"/>
        <end position="476"/>
    </location>
</feature>
<comment type="caution">
    <text evidence="13">The sequence shown here is derived from an EMBL/GenBank/DDBJ whole genome shotgun (WGS) entry which is preliminary data.</text>
</comment>
<keyword evidence="5" id="KW-0418">Kinase</keyword>
<evidence type="ECO:0000256" key="5">
    <source>
        <dbReference type="ARBA" id="ARBA00022777"/>
    </source>
</evidence>
<evidence type="ECO:0000256" key="7">
    <source>
        <dbReference type="ARBA" id="ARBA00047899"/>
    </source>
</evidence>
<feature type="compositionally biased region" description="Polar residues" evidence="10">
    <location>
        <begin position="649"/>
        <end position="670"/>
    </location>
</feature>
<evidence type="ECO:0000313" key="13">
    <source>
        <dbReference type="EMBL" id="KAL0085666.1"/>
    </source>
</evidence>
<evidence type="ECO:0000313" key="14">
    <source>
        <dbReference type="Proteomes" id="UP001448207"/>
    </source>
</evidence>
<feature type="compositionally biased region" description="Basic and acidic residues" evidence="10">
    <location>
        <begin position="518"/>
        <end position="528"/>
    </location>
</feature>
<organism evidence="13 14">
    <name type="scientific">Phycomyces blakesleeanus</name>
    <dbReference type="NCBI Taxonomy" id="4837"/>
    <lineage>
        <taxon>Eukaryota</taxon>
        <taxon>Fungi</taxon>
        <taxon>Fungi incertae sedis</taxon>
        <taxon>Mucoromycota</taxon>
        <taxon>Mucoromycotina</taxon>
        <taxon>Mucoromycetes</taxon>
        <taxon>Mucorales</taxon>
        <taxon>Phycomycetaceae</taxon>
        <taxon>Phycomyces</taxon>
    </lineage>
</organism>
<reference evidence="13 14" key="1">
    <citation type="submission" date="2024-04" db="EMBL/GenBank/DDBJ databases">
        <title>Symmetric and asymmetric DNA N6-adenine methylation regulates different biological responses in Mucorales.</title>
        <authorList>
            <consortium name="Lawrence Berkeley National Laboratory"/>
            <person name="Lax C."/>
            <person name="Mondo S.J."/>
            <person name="Osorio-Concepcion M."/>
            <person name="Muszewska A."/>
            <person name="Corrochano-Luque M."/>
            <person name="Gutierrez G."/>
            <person name="Riley R."/>
            <person name="Lipzen A."/>
            <person name="Guo J."/>
            <person name="Hundley H."/>
            <person name="Amirebrahimi M."/>
            <person name="Ng V."/>
            <person name="Lorenzo-Gutierrez D."/>
            <person name="Binder U."/>
            <person name="Yang J."/>
            <person name="Song Y."/>
            <person name="Canovas D."/>
            <person name="Navarro E."/>
            <person name="Freitag M."/>
            <person name="Gabaldon T."/>
            <person name="Grigoriev I.V."/>
            <person name="Corrochano L.M."/>
            <person name="Nicolas F.E."/>
            <person name="Garre V."/>
        </authorList>
    </citation>
    <scope>NUCLEOTIDE SEQUENCE [LARGE SCALE GENOMIC DNA]</scope>
    <source>
        <strain evidence="13 14">L51</strain>
    </source>
</reference>
<dbReference type="InterPro" id="IPR028375">
    <property type="entry name" value="KA1/Ssp2_C"/>
</dbReference>
<keyword evidence="14" id="KW-1185">Reference proteome</keyword>
<evidence type="ECO:0000256" key="8">
    <source>
        <dbReference type="ARBA" id="ARBA00048679"/>
    </source>
</evidence>
<evidence type="ECO:0000256" key="2">
    <source>
        <dbReference type="ARBA" id="ARBA00022527"/>
    </source>
</evidence>
<evidence type="ECO:0000256" key="9">
    <source>
        <dbReference type="PROSITE-ProRule" id="PRU10141"/>
    </source>
</evidence>
<evidence type="ECO:0000259" key="11">
    <source>
        <dbReference type="PROSITE" id="PS50011"/>
    </source>
</evidence>
<evidence type="ECO:0000256" key="6">
    <source>
        <dbReference type="ARBA" id="ARBA00022840"/>
    </source>
</evidence>
<dbReference type="PROSITE" id="PS50032">
    <property type="entry name" value="KA1"/>
    <property type="match status" value="1"/>
</dbReference>
<dbReference type="Proteomes" id="UP001448207">
    <property type="component" value="Unassembled WGS sequence"/>
</dbReference>
<dbReference type="EC" id="2.7.11.1" evidence="1"/>
<evidence type="ECO:0000256" key="10">
    <source>
        <dbReference type="SAM" id="MobiDB-lite"/>
    </source>
</evidence>
<feature type="domain" description="Protein kinase" evidence="11">
    <location>
        <begin position="39"/>
        <end position="300"/>
    </location>
</feature>
<feature type="compositionally biased region" description="Polar residues" evidence="10">
    <location>
        <begin position="311"/>
        <end position="327"/>
    </location>
</feature>
<evidence type="ECO:0000256" key="3">
    <source>
        <dbReference type="ARBA" id="ARBA00022679"/>
    </source>
</evidence>